<evidence type="ECO:0000256" key="4">
    <source>
        <dbReference type="ARBA" id="ARBA00023014"/>
    </source>
</evidence>
<evidence type="ECO:0000259" key="6">
    <source>
        <dbReference type="PROSITE" id="PS51296"/>
    </source>
</evidence>
<dbReference type="Pfam" id="PF01266">
    <property type="entry name" value="DAO"/>
    <property type="match status" value="1"/>
</dbReference>
<evidence type="ECO:0000256" key="2">
    <source>
        <dbReference type="ARBA" id="ARBA00022723"/>
    </source>
</evidence>
<dbReference type="AlphaFoldDB" id="A0A511W6W3"/>
<keyword evidence="2" id="KW-0479">Metal-binding</keyword>
<dbReference type="InterPro" id="IPR036922">
    <property type="entry name" value="Rieske_2Fe-2S_sf"/>
</dbReference>
<dbReference type="PANTHER" id="PTHR13847:SF274">
    <property type="entry name" value="RIESKE 2FE-2S IRON-SULFUR PROTEIN YHFW-RELATED"/>
    <property type="match status" value="1"/>
</dbReference>
<gene>
    <name evidence="7" type="ORF">AHA02nite_26160</name>
</gene>
<dbReference type="GO" id="GO:0016020">
    <property type="term" value="C:membrane"/>
    <property type="evidence" value="ECO:0007669"/>
    <property type="project" value="InterPro"/>
</dbReference>
<keyword evidence="4" id="KW-0411">Iron-sulfur</keyword>
<dbReference type="SUPFAM" id="SSF51905">
    <property type="entry name" value="FAD/NAD(P)-binding domain"/>
    <property type="match status" value="1"/>
</dbReference>
<dbReference type="GO" id="GO:0016705">
    <property type="term" value="F:oxidoreductase activity, acting on paired donors, with incorporation or reduction of molecular oxygen"/>
    <property type="evidence" value="ECO:0007669"/>
    <property type="project" value="UniProtKB-ARBA"/>
</dbReference>
<dbReference type="PROSITE" id="PS51296">
    <property type="entry name" value="RIESKE"/>
    <property type="match status" value="1"/>
</dbReference>
<dbReference type="GO" id="GO:0005737">
    <property type="term" value="C:cytoplasm"/>
    <property type="evidence" value="ECO:0007669"/>
    <property type="project" value="TreeGrafter"/>
</dbReference>
<name>A0A511W6W3_9BACI</name>
<dbReference type="EMBL" id="BJYA01000019">
    <property type="protein sequence ID" value="GEN46840.1"/>
    <property type="molecule type" value="Genomic_DNA"/>
</dbReference>
<evidence type="ECO:0000256" key="3">
    <source>
        <dbReference type="ARBA" id="ARBA00023004"/>
    </source>
</evidence>
<dbReference type="RefSeq" id="WP_146818020.1">
    <property type="nucleotide sequence ID" value="NZ_BJYA01000019.1"/>
</dbReference>
<proteinExistence type="predicted"/>
<keyword evidence="1" id="KW-0001">2Fe-2S</keyword>
<organism evidence="7 8">
    <name type="scientific">Alkalibacillus haloalkaliphilus</name>
    <dbReference type="NCBI Taxonomy" id="94136"/>
    <lineage>
        <taxon>Bacteria</taxon>
        <taxon>Bacillati</taxon>
        <taxon>Bacillota</taxon>
        <taxon>Bacilli</taxon>
        <taxon>Bacillales</taxon>
        <taxon>Bacillaceae</taxon>
        <taxon>Alkalibacillus</taxon>
    </lineage>
</organism>
<evidence type="ECO:0000256" key="1">
    <source>
        <dbReference type="ARBA" id="ARBA00022714"/>
    </source>
</evidence>
<keyword evidence="3" id="KW-0408">Iron</keyword>
<evidence type="ECO:0000313" key="7">
    <source>
        <dbReference type="EMBL" id="GEN46840.1"/>
    </source>
</evidence>
<keyword evidence="5" id="KW-1015">Disulfide bond</keyword>
<feature type="domain" description="Rieske" evidence="6">
    <location>
        <begin position="423"/>
        <end position="506"/>
    </location>
</feature>
<dbReference type="PANTHER" id="PTHR13847">
    <property type="entry name" value="SARCOSINE DEHYDROGENASE-RELATED"/>
    <property type="match status" value="1"/>
</dbReference>
<dbReference type="InterPro" id="IPR017941">
    <property type="entry name" value="Rieske_2Fe-2S"/>
</dbReference>
<accession>A0A511W6W3</accession>
<dbReference type="InterPro" id="IPR005805">
    <property type="entry name" value="Rieske_Fe-S_prot_C"/>
</dbReference>
<reference evidence="7 8" key="1">
    <citation type="submission" date="2019-07" db="EMBL/GenBank/DDBJ databases">
        <title>Whole genome shotgun sequence of Alkalibacillus haloalkaliphilus NBRC 103110.</title>
        <authorList>
            <person name="Hosoyama A."/>
            <person name="Uohara A."/>
            <person name="Ohji S."/>
            <person name="Ichikawa N."/>
        </authorList>
    </citation>
    <scope>NUCLEOTIDE SEQUENCE [LARGE SCALE GENOMIC DNA]</scope>
    <source>
        <strain evidence="7 8">NBRC 103110</strain>
    </source>
</reference>
<dbReference type="FunFam" id="2.102.10.10:FF:000014">
    <property type="entry name" value="Oxidoreductase, FAD dependent"/>
    <property type="match status" value="1"/>
</dbReference>
<dbReference type="GO" id="GO:0051537">
    <property type="term" value="F:2 iron, 2 sulfur cluster binding"/>
    <property type="evidence" value="ECO:0007669"/>
    <property type="project" value="UniProtKB-KW"/>
</dbReference>
<sequence>MNIDGLPEESVPVWKESMEKYQLETLQGDHKTDIVIVGGGITGITAAYLLAKSGKEITLIDAGHLVQGTTLHTTAKVTAQHNLIYDELLTHFNYQVARGYYEANKDAMNLFEQIIQDEQIECDWETHDAYLYSTSGEYGKKLEDEYKAYQNLNINGKITDSIPFNIEIENALYMKDQYQFNPTKYLNQLIQIIQDKGVKLYENTVAVNVESTEQSATVITRDGHKVEGKYVLSCTHFPFYEGKGLYSGKIHAQRSYVIAFPNQNPYPGGMYLSADEPSRSIRHATINNQDYILFGGESHKVGQGKDLHKHYLNLKRSAEEIFGKVPIEYRWSTQDLVTLDKLPYVGPVTKDEPRVLIATGYRKWGMTNSTAAAKLMVDKVLGNSNPYEEVYKPSRFNADPSLKKFFSENFDLTKHLIKGKIEFPKNEVEDLKQGEATTFLMNGQRKGAYKHDDETVYIVDTTCTHAGCEVNWNDAENTWDCPCHGSRYSYKGEVIEGPAEKDLKNYDFRMLDILKDDESGY</sequence>
<dbReference type="Proteomes" id="UP000321440">
    <property type="component" value="Unassembled WGS sequence"/>
</dbReference>
<dbReference type="SUPFAM" id="SSF50022">
    <property type="entry name" value="ISP domain"/>
    <property type="match status" value="1"/>
</dbReference>
<dbReference type="InterPro" id="IPR036188">
    <property type="entry name" value="FAD/NAD-bd_sf"/>
</dbReference>
<dbReference type="Gene3D" id="3.30.9.10">
    <property type="entry name" value="D-Amino Acid Oxidase, subunit A, domain 2"/>
    <property type="match status" value="1"/>
</dbReference>
<comment type="caution">
    <text evidence="7">The sequence shown here is derived from an EMBL/GenBank/DDBJ whole genome shotgun (WGS) entry which is preliminary data.</text>
</comment>
<dbReference type="OrthoDB" id="9767869at2"/>
<dbReference type="Gene3D" id="2.102.10.10">
    <property type="entry name" value="Rieske [2Fe-2S] iron-sulphur domain"/>
    <property type="match status" value="1"/>
</dbReference>
<evidence type="ECO:0000256" key="5">
    <source>
        <dbReference type="ARBA" id="ARBA00023157"/>
    </source>
</evidence>
<dbReference type="InterPro" id="IPR006076">
    <property type="entry name" value="FAD-dep_OxRdtase"/>
</dbReference>
<dbReference type="GO" id="GO:0046872">
    <property type="term" value="F:metal ion binding"/>
    <property type="evidence" value="ECO:0007669"/>
    <property type="project" value="UniProtKB-KW"/>
</dbReference>
<dbReference type="Pfam" id="PF00355">
    <property type="entry name" value="Rieske"/>
    <property type="match status" value="1"/>
</dbReference>
<dbReference type="PRINTS" id="PR00162">
    <property type="entry name" value="RIESKE"/>
</dbReference>
<keyword evidence="8" id="KW-1185">Reference proteome</keyword>
<evidence type="ECO:0000313" key="8">
    <source>
        <dbReference type="Proteomes" id="UP000321440"/>
    </source>
</evidence>
<protein>
    <submittedName>
        <fullName evidence="7">Oxidoreductase</fullName>
    </submittedName>
</protein>
<dbReference type="Gene3D" id="3.50.50.60">
    <property type="entry name" value="FAD/NAD(P)-binding domain"/>
    <property type="match status" value="1"/>
</dbReference>
<dbReference type="GO" id="GO:0004497">
    <property type="term" value="F:monooxygenase activity"/>
    <property type="evidence" value="ECO:0007669"/>
    <property type="project" value="UniProtKB-ARBA"/>
</dbReference>